<proteinExistence type="inferred from homology"/>
<protein>
    <submittedName>
        <fullName evidence="9">Fucolectin-like</fullName>
    </submittedName>
</protein>
<comment type="caution">
    <text evidence="9">The sequence shown here is derived from an EMBL/GenBank/DDBJ whole genome shotgun (WGS) entry which is preliminary data.</text>
</comment>
<dbReference type="GO" id="GO:0010185">
    <property type="term" value="P:regulation of cellular defense response"/>
    <property type="evidence" value="ECO:0007669"/>
    <property type="project" value="UniProtKB-ARBA"/>
</dbReference>
<evidence type="ECO:0000313" key="9">
    <source>
        <dbReference type="EMBL" id="GFN85641.1"/>
    </source>
</evidence>
<dbReference type="Gene3D" id="2.60.120.260">
    <property type="entry name" value="Galactose-binding domain-like"/>
    <property type="match status" value="1"/>
</dbReference>
<keyword evidence="6" id="KW-0106">Calcium</keyword>
<keyword evidence="7" id="KW-1015">Disulfide bond</keyword>
<keyword evidence="5" id="KW-0430">Lectin</keyword>
<sequence>MAVKSQWNQSNLELSSSKKLRIAPPKMKPSSQGPATYIIQKSSSDPSLFRSNKAVDGVNDTDIFQCTHTTDNNIMWWLVDLEALYQIHSVILLNRDVFSERLQNFTVDVFEKDPKLEPSFPETFGRICAQQVDPLGAAQWTEFNCRNGPIAGQFVRIVKYGFGALSLCEVRVFENPLSTAFRSTFRHVPNTKSLSESREALGVYSTPMQCGLTLWQRLHLNAFHFNKSSGYCEGYSTESGSHSSANDQDWDCFIEISDEEVTDI</sequence>
<dbReference type="Pfam" id="PF22633">
    <property type="entry name" value="F5_F8_type_C_2"/>
    <property type="match status" value="1"/>
</dbReference>
<evidence type="ECO:0000256" key="6">
    <source>
        <dbReference type="ARBA" id="ARBA00022837"/>
    </source>
</evidence>
<organism evidence="9 10">
    <name type="scientific">Plakobranchus ocellatus</name>
    <dbReference type="NCBI Taxonomy" id="259542"/>
    <lineage>
        <taxon>Eukaryota</taxon>
        <taxon>Metazoa</taxon>
        <taxon>Spiralia</taxon>
        <taxon>Lophotrochozoa</taxon>
        <taxon>Mollusca</taxon>
        <taxon>Gastropoda</taxon>
        <taxon>Heterobranchia</taxon>
        <taxon>Euthyneura</taxon>
        <taxon>Panpulmonata</taxon>
        <taxon>Sacoglossa</taxon>
        <taxon>Placobranchoidea</taxon>
        <taxon>Plakobranchidae</taxon>
        <taxon>Plakobranchus</taxon>
    </lineage>
</organism>
<dbReference type="EMBL" id="BLXT01001440">
    <property type="protein sequence ID" value="GFN85641.1"/>
    <property type="molecule type" value="Genomic_DNA"/>
</dbReference>
<evidence type="ECO:0000313" key="10">
    <source>
        <dbReference type="Proteomes" id="UP000735302"/>
    </source>
</evidence>
<dbReference type="SMART" id="SM00607">
    <property type="entry name" value="FTP"/>
    <property type="match status" value="1"/>
</dbReference>
<comment type="function">
    <text evidence="1">Acts as a defensive agent. Recognizes blood group fucosylated oligosaccharides including A, B, H and Lewis B-type antigens. Does not recognize Lewis A antigen and has low affinity for monovalent haptens.</text>
</comment>
<name>A0AAV3YU27_9GAST</name>
<dbReference type="InterPro" id="IPR051941">
    <property type="entry name" value="BG_Antigen-Binding_Lectin"/>
</dbReference>
<keyword evidence="10" id="KW-1185">Reference proteome</keyword>
<evidence type="ECO:0000256" key="7">
    <source>
        <dbReference type="ARBA" id="ARBA00023157"/>
    </source>
</evidence>
<dbReference type="GO" id="GO:0042806">
    <property type="term" value="F:fucose binding"/>
    <property type="evidence" value="ECO:0007669"/>
    <property type="project" value="UniProtKB-ARBA"/>
</dbReference>
<evidence type="ECO:0000259" key="8">
    <source>
        <dbReference type="SMART" id="SM00607"/>
    </source>
</evidence>
<dbReference type="InterPro" id="IPR006585">
    <property type="entry name" value="FTP1"/>
</dbReference>
<dbReference type="Proteomes" id="UP000735302">
    <property type="component" value="Unassembled WGS sequence"/>
</dbReference>
<feature type="domain" description="Fucolectin tachylectin-4 pentraxin-1" evidence="8">
    <location>
        <begin position="31"/>
        <end position="178"/>
    </location>
</feature>
<evidence type="ECO:0000256" key="3">
    <source>
        <dbReference type="ARBA" id="ARBA00011233"/>
    </source>
</evidence>
<dbReference type="InterPro" id="IPR008979">
    <property type="entry name" value="Galactose-bd-like_sf"/>
</dbReference>
<dbReference type="GO" id="GO:0001868">
    <property type="term" value="P:regulation of complement activation, lectin pathway"/>
    <property type="evidence" value="ECO:0007669"/>
    <property type="project" value="UniProtKB-ARBA"/>
</dbReference>
<evidence type="ECO:0000256" key="5">
    <source>
        <dbReference type="ARBA" id="ARBA00022734"/>
    </source>
</evidence>
<comment type="subunit">
    <text evidence="3">Homotrimer.</text>
</comment>
<comment type="similarity">
    <text evidence="2">Belongs to the fucolectin family.</text>
</comment>
<reference evidence="9 10" key="1">
    <citation type="journal article" date="2021" name="Elife">
        <title>Chloroplast acquisition without the gene transfer in kleptoplastic sea slugs, Plakobranchus ocellatus.</title>
        <authorList>
            <person name="Maeda T."/>
            <person name="Takahashi S."/>
            <person name="Yoshida T."/>
            <person name="Shimamura S."/>
            <person name="Takaki Y."/>
            <person name="Nagai Y."/>
            <person name="Toyoda A."/>
            <person name="Suzuki Y."/>
            <person name="Arimoto A."/>
            <person name="Ishii H."/>
            <person name="Satoh N."/>
            <person name="Nishiyama T."/>
            <person name="Hasebe M."/>
            <person name="Maruyama T."/>
            <person name="Minagawa J."/>
            <person name="Obokata J."/>
            <person name="Shigenobu S."/>
        </authorList>
    </citation>
    <scope>NUCLEOTIDE SEQUENCE [LARGE SCALE GENOMIC DNA]</scope>
</reference>
<evidence type="ECO:0000256" key="4">
    <source>
        <dbReference type="ARBA" id="ARBA00022723"/>
    </source>
</evidence>
<keyword evidence="4" id="KW-0479">Metal-binding</keyword>
<dbReference type="PANTHER" id="PTHR45713">
    <property type="entry name" value="FTP DOMAIN-CONTAINING PROTEIN"/>
    <property type="match status" value="1"/>
</dbReference>
<accession>A0AAV3YU27</accession>
<gene>
    <name evidence="9" type="ORF">PoB_001214700</name>
</gene>
<dbReference type="SUPFAM" id="SSF49785">
    <property type="entry name" value="Galactose-binding domain-like"/>
    <property type="match status" value="1"/>
</dbReference>
<dbReference type="PANTHER" id="PTHR45713:SF6">
    <property type="entry name" value="F5_8 TYPE C DOMAIN-CONTAINING PROTEIN"/>
    <property type="match status" value="1"/>
</dbReference>
<evidence type="ECO:0000256" key="2">
    <source>
        <dbReference type="ARBA" id="ARBA00010147"/>
    </source>
</evidence>
<evidence type="ECO:0000256" key="1">
    <source>
        <dbReference type="ARBA" id="ARBA00002219"/>
    </source>
</evidence>
<dbReference type="GO" id="GO:0046872">
    <property type="term" value="F:metal ion binding"/>
    <property type="evidence" value="ECO:0007669"/>
    <property type="project" value="UniProtKB-KW"/>
</dbReference>
<dbReference type="AlphaFoldDB" id="A0AAV3YU27"/>